<proteinExistence type="predicted"/>
<organism evidence="1 2">
    <name type="scientific">Marasmiellus scandens</name>
    <dbReference type="NCBI Taxonomy" id="2682957"/>
    <lineage>
        <taxon>Eukaryota</taxon>
        <taxon>Fungi</taxon>
        <taxon>Dikarya</taxon>
        <taxon>Basidiomycota</taxon>
        <taxon>Agaricomycotina</taxon>
        <taxon>Agaricomycetes</taxon>
        <taxon>Agaricomycetidae</taxon>
        <taxon>Agaricales</taxon>
        <taxon>Marasmiineae</taxon>
        <taxon>Omphalotaceae</taxon>
        <taxon>Marasmiellus</taxon>
    </lineage>
</organism>
<keyword evidence="2" id="KW-1185">Reference proteome</keyword>
<comment type="caution">
    <text evidence="1">The sequence shown here is derived from an EMBL/GenBank/DDBJ whole genome shotgun (WGS) entry which is preliminary data.</text>
</comment>
<accession>A0ABR1K4S1</accession>
<protein>
    <submittedName>
        <fullName evidence="1">Uncharacterized protein</fullName>
    </submittedName>
</protein>
<name>A0ABR1K4S1_9AGAR</name>
<evidence type="ECO:0000313" key="2">
    <source>
        <dbReference type="Proteomes" id="UP001498398"/>
    </source>
</evidence>
<reference evidence="1 2" key="1">
    <citation type="submission" date="2024-01" db="EMBL/GenBank/DDBJ databases">
        <title>A draft genome for the cacao thread blight pathogen Marasmiellus scandens.</title>
        <authorList>
            <person name="Baruah I.K."/>
            <person name="Leung J."/>
            <person name="Bukari Y."/>
            <person name="Amoako-Attah I."/>
            <person name="Meinhardt L.W."/>
            <person name="Bailey B.A."/>
            <person name="Cohen S.P."/>
        </authorList>
    </citation>
    <scope>NUCLEOTIDE SEQUENCE [LARGE SCALE GENOMIC DNA]</scope>
    <source>
        <strain evidence="1 2">GH-19</strain>
    </source>
</reference>
<dbReference type="Proteomes" id="UP001498398">
    <property type="component" value="Unassembled WGS sequence"/>
</dbReference>
<evidence type="ECO:0000313" key="1">
    <source>
        <dbReference type="EMBL" id="KAK7469337.1"/>
    </source>
</evidence>
<sequence>MYRNSEPVISKAPSISPIERYLQNLSLEGPKIVPRPPSQVPPPILSQLQGRELLYGFELTEDLIKNYPGFIEWKQSPSYDVSLAAHFGIEEAAENIGLVFPYIRFSIGDFRGKSNDPEASTENIAYFASTITGAVSSSCVAPEVLKRLTDTLKTDIEPRWIVV</sequence>
<gene>
    <name evidence="1" type="ORF">VKT23_003817</name>
</gene>
<dbReference type="EMBL" id="JBANRG010000003">
    <property type="protein sequence ID" value="KAK7469337.1"/>
    <property type="molecule type" value="Genomic_DNA"/>
</dbReference>